<feature type="compositionally biased region" description="Polar residues" evidence="1">
    <location>
        <begin position="325"/>
        <end position="347"/>
    </location>
</feature>
<keyword evidence="4" id="KW-1185">Reference proteome</keyword>
<dbReference type="InterPro" id="IPR013342">
    <property type="entry name" value="Mandelate_racemase_C"/>
</dbReference>
<dbReference type="RefSeq" id="WP_233724245.1">
    <property type="nucleotide sequence ID" value="NZ_JAJVCN010000001.1"/>
</dbReference>
<dbReference type="SMART" id="SM00922">
    <property type="entry name" value="MR_MLE"/>
    <property type="match status" value="1"/>
</dbReference>
<gene>
    <name evidence="3" type="ORF">LWC34_07945</name>
</gene>
<dbReference type="InterPro" id="IPR034593">
    <property type="entry name" value="DgoD-like"/>
</dbReference>
<dbReference type="Gene3D" id="3.20.20.120">
    <property type="entry name" value="Enolase-like C-terminal domain"/>
    <property type="match status" value="1"/>
</dbReference>
<dbReference type="Pfam" id="PF13378">
    <property type="entry name" value="MR_MLE_C"/>
    <property type="match status" value="1"/>
</dbReference>
<dbReference type="InterPro" id="IPR036849">
    <property type="entry name" value="Enolase-like_C_sf"/>
</dbReference>
<name>A0ABS8Z4B2_9PSEU</name>
<dbReference type="SUPFAM" id="SSF54826">
    <property type="entry name" value="Enolase N-terminal domain-like"/>
    <property type="match status" value="1"/>
</dbReference>
<accession>A0ABS8Z4B2</accession>
<dbReference type="EMBL" id="JAJVCN010000001">
    <property type="protein sequence ID" value="MCE7002761.1"/>
    <property type="molecule type" value="Genomic_DNA"/>
</dbReference>
<evidence type="ECO:0000313" key="4">
    <source>
        <dbReference type="Proteomes" id="UP001521150"/>
    </source>
</evidence>
<dbReference type="PANTHER" id="PTHR48080:SF6">
    <property type="entry name" value="STARVATION-SENSING PROTEIN RSPA"/>
    <property type="match status" value="1"/>
</dbReference>
<organism evidence="3 4">
    <name type="scientific">Kibdelosporangium philippinense</name>
    <dbReference type="NCBI Taxonomy" id="211113"/>
    <lineage>
        <taxon>Bacteria</taxon>
        <taxon>Bacillati</taxon>
        <taxon>Actinomycetota</taxon>
        <taxon>Actinomycetes</taxon>
        <taxon>Pseudonocardiales</taxon>
        <taxon>Pseudonocardiaceae</taxon>
        <taxon>Kibdelosporangium</taxon>
    </lineage>
</organism>
<sequence>MILASAPWPGTGVRITAVRTFLTAPQGSPYLIVRVETSTPGLYGLGCVSDPQRTLAVRSVIDNYLGPTVIGRDPADIEDIHRLLLNSGYWRGGSIEGNALAGIDVALWDIKAKTAGMPLFSLLGGRVREYASAYTHVDGSDVGEIIDGVHAAAERGFRHIRVQVAVPGTDTYGAGALSRSRDGRWDSLAYLRFVPSVLSAVRSGIPDSLKLLHDVHERLPPAQARSLLSAVEELDLFFLEDLLAPEDASYFPDFRASPVPLAMGELFHDVTQFLPLIQARAIDFARIRIPTLGGLTPVRKLSKSSPAPRSPHKAPYTPQRAPASAWTSTKQQPSTTHHQSPANTTAGPYSEQPTATPTAPDPTQHTVSTIPEHCVDHSDTMKSTFQHHELPGSSLAMPQQEPRHAGMCISVCCNGGHGHKQRWTRCVGTCITVCRNGGHGRKQRWTRWLGRRLWLVEWEFDGRLLVRVFGYHCQKVCLFGRTWEERPVLEHEITGAGTATSGHACASILRALVVPSAPTDPAVEQLAGDVRPPFAVLRYGRSQDQHVTPHLKADERPDDVAMLDVPADQRNHPEQVVGIRRQGGHDGSADRRSIGRSADNRPEMTGSRGKLPDHPDPSGAFHGFA</sequence>
<dbReference type="InterPro" id="IPR018110">
    <property type="entry name" value="Mandel_Rmase/mucon_lact_enz_CS"/>
</dbReference>
<comment type="caution">
    <text evidence="3">The sequence shown here is derived from an EMBL/GenBank/DDBJ whole genome shotgun (WGS) entry which is preliminary data.</text>
</comment>
<dbReference type="PROSITE" id="PS00908">
    <property type="entry name" value="MR_MLE_1"/>
    <property type="match status" value="1"/>
</dbReference>
<feature type="region of interest" description="Disordered" evidence="1">
    <location>
        <begin position="566"/>
        <end position="625"/>
    </location>
</feature>
<dbReference type="SFLD" id="SFLDS00001">
    <property type="entry name" value="Enolase"/>
    <property type="match status" value="1"/>
</dbReference>
<proteinExistence type="predicted"/>
<dbReference type="InterPro" id="IPR013341">
    <property type="entry name" value="Mandelate_racemase_N_dom"/>
</dbReference>
<evidence type="ECO:0000259" key="2">
    <source>
        <dbReference type="SMART" id="SM00922"/>
    </source>
</evidence>
<dbReference type="Proteomes" id="UP001521150">
    <property type="component" value="Unassembled WGS sequence"/>
</dbReference>
<dbReference type="Gene3D" id="3.30.390.10">
    <property type="entry name" value="Enolase-like, N-terminal domain"/>
    <property type="match status" value="1"/>
</dbReference>
<dbReference type="InterPro" id="IPR029065">
    <property type="entry name" value="Enolase_C-like"/>
</dbReference>
<feature type="compositionally biased region" description="Low complexity" evidence="1">
    <location>
        <begin position="353"/>
        <end position="363"/>
    </location>
</feature>
<dbReference type="InterPro" id="IPR029017">
    <property type="entry name" value="Enolase-like_N"/>
</dbReference>
<feature type="region of interest" description="Disordered" evidence="1">
    <location>
        <begin position="296"/>
        <end position="368"/>
    </location>
</feature>
<protein>
    <recommendedName>
        <fullName evidence="2">Mandelate racemase/muconate lactonizing enzyme C-terminal domain-containing protein</fullName>
    </recommendedName>
</protein>
<evidence type="ECO:0000256" key="1">
    <source>
        <dbReference type="SAM" id="MobiDB-lite"/>
    </source>
</evidence>
<feature type="compositionally biased region" description="Basic and acidic residues" evidence="1">
    <location>
        <begin position="583"/>
        <end position="602"/>
    </location>
</feature>
<reference evidence="3 4" key="1">
    <citation type="submission" date="2021-12" db="EMBL/GenBank/DDBJ databases">
        <title>Genome sequence of Kibdelosporangium philippinense ATCC 49844.</title>
        <authorList>
            <person name="Fedorov E.A."/>
            <person name="Omeragic M."/>
            <person name="Shalygina K.F."/>
            <person name="Maclea K.S."/>
        </authorList>
    </citation>
    <scope>NUCLEOTIDE SEQUENCE [LARGE SCALE GENOMIC DNA]</scope>
    <source>
        <strain evidence="3 4">ATCC 49844</strain>
    </source>
</reference>
<evidence type="ECO:0000313" key="3">
    <source>
        <dbReference type="EMBL" id="MCE7002761.1"/>
    </source>
</evidence>
<dbReference type="Pfam" id="PF02746">
    <property type="entry name" value="MR_MLE_N"/>
    <property type="match status" value="1"/>
</dbReference>
<dbReference type="SUPFAM" id="SSF51604">
    <property type="entry name" value="Enolase C-terminal domain-like"/>
    <property type="match status" value="1"/>
</dbReference>
<dbReference type="PANTHER" id="PTHR48080">
    <property type="entry name" value="D-GALACTONATE DEHYDRATASE-RELATED"/>
    <property type="match status" value="1"/>
</dbReference>
<feature type="domain" description="Mandelate racemase/muconate lactonizing enzyme C-terminal" evidence="2">
    <location>
        <begin position="142"/>
        <end position="260"/>
    </location>
</feature>